<name>A0ABV8CM38_9GAMM</name>
<sequence length="779" mass="89591" precursor="true">MTDRSLGLTCSLIVTTSLAGYGQAWAAEAGVFDQHCYSDVPAAQPNPANLNQLPVEVNADRVEATQDGKAIYSGDVQIFQGIRTLSSRYTELDQSTHDLTASGNVFYQDGQVTLRTNEALHANLQTRDTRLDKAEYQLHGSPARGKAETIHLRNDERSIELEQAQFTTCPPGQEMWWLKASSVNVNQDEVFGEAWNASLWLYDVPVFYVPYMTFPVKDERKSGLLYPTFGFSSQDGIDLRTPYYWNIAPNYDMTLTPRYIEKRGNLMQNEFRYLPSAGHSGRLYTEYMGEDRKAEASGNDLGSRWLVYLDHTSKMMDDNLQVHAQGTRVDSNDYNYFNDLSPPIDNGVDNQLMQSLTAGYYQPMWNLSGEARDYQILLPDALEPHQMLPRLNFNAYQQTRWLDTAIHSELTRFDHSSTQRKAYTGTRFHVEPVVTLPMVKEPGYRLSSEFKLMYTHYQQEVPDDMDSYYIDRGFGQLADSANRTLPSVRLNGGLVFDRIGHWNKQLYTQTLEPEFQYQYVPYRNQDDIGLFDTTNLMPDYYSLFSDRRFAGLDRISDANKLSLGMTSRVFDNESVERLRLTLGQAYNFQTPEVTLLPNDEQLLNSRSLLTFEGDLHPTDEWFIKARTFYDTQQKKVSIANGAVEYRKQDFMSQLNYRYVREGNVIYDAPYEQTDMSQLGLLTQVPINKKWQAIAAYYYDTEQNRNIDRLLGLRYDSCCWSIDMVLERAYKPDNVTLTAEEETRFGLQFQMKGLGSVGSGTSYTLDTNLLPYTRPFNLND</sequence>
<comment type="caution">
    <text evidence="7">The sequence shown here is derived from an EMBL/GenBank/DDBJ whole genome shotgun (WGS) entry which is preliminary data.</text>
</comment>
<protein>
    <recommendedName>
        <fullName evidence="4">LPS-assembly protein LptD</fullName>
    </recommendedName>
</protein>
<feature type="signal peptide" evidence="4">
    <location>
        <begin position="1"/>
        <end position="26"/>
    </location>
</feature>
<comment type="subunit">
    <text evidence="4">Component of the lipopolysaccharide transport and assembly complex. Interacts with LptE and LptA.</text>
</comment>
<evidence type="ECO:0000259" key="5">
    <source>
        <dbReference type="Pfam" id="PF03968"/>
    </source>
</evidence>
<evidence type="ECO:0000259" key="6">
    <source>
        <dbReference type="Pfam" id="PF04453"/>
    </source>
</evidence>
<evidence type="ECO:0000256" key="2">
    <source>
        <dbReference type="ARBA" id="ARBA00023136"/>
    </source>
</evidence>
<dbReference type="InterPro" id="IPR020889">
    <property type="entry name" value="LipoPS_assembly_LptD"/>
</dbReference>
<feature type="domain" description="LptD C-terminal" evidence="6">
    <location>
        <begin position="303"/>
        <end position="690"/>
    </location>
</feature>
<accession>A0ABV8CM38</accession>
<comment type="caution">
    <text evidence="4">Lacks conserved residue(s) required for the propagation of feature annotation.</text>
</comment>
<keyword evidence="2 4" id="KW-0472">Membrane</keyword>
<dbReference type="InterPro" id="IPR005653">
    <property type="entry name" value="OstA-like_N"/>
</dbReference>
<gene>
    <name evidence="4 7" type="primary">lptD</name>
    <name evidence="7" type="ORF">ACFOSS_06500</name>
</gene>
<dbReference type="InterPro" id="IPR050218">
    <property type="entry name" value="LptD"/>
</dbReference>
<feature type="domain" description="Organic solvent tolerance-like N-terminal" evidence="5">
    <location>
        <begin position="56"/>
        <end position="189"/>
    </location>
</feature>
<dbReference type="InterPro" id="IPR007543">
    <property type="entry name" value="LptD_C"/>
</dbReference>
<dbReference type="HAMAP" id="MF_01411">
    <property type="entry name" value="LPS_assembly_LptD"/>
    <property type="match status" value="1"/>
</dbReference>
<dbReference type="Proteomes" id="UP001595692">
    <property type="component" value="Unassembled WGS sequence"/>
</dbReference>
<dbReference type="EMBL" id="JBHSAF010000006">
    <property type="protein sequence ID" value="MFC3913118.1"/>
    <property type="molecule type" value="Genomic_DNA"/>
</dbReference>
<evidence type="ECO:0000313" key="8">
    <source>
        <dbReference type="Proteomes" id="UP001595692"/>
    </source>
</evidence>
<evidence type="ECO:0000313" key="7">
    <source>
        <dbReference type="EMBL" id="MFC3913118.1"/>
    </source>
</evidence>
<keyword evidence="1 4" id="KW-0732">Signal</keyword>
<dbReference type="PANTHER" id="PTHR30189">
    <property type="entry name" value="LPS-ASSEMBLY PROTEIN"/>
    <property type="match status" value="1"/>
</dbReference>
<comment type="similarity">
    <text evidence="4">Belongs to the LptD family.</text>
</comment>
<evidence type="ECO:0000256" key="4">
    <source>
        <dbReference type="HAMAP-Rule" id="MF_01411"/>
    </source>
</evidence>
<feature type="chain" id="PRO_5044911124" description="LPS-assembly protein LptD" evidence="4">
    <location>
        <begin position="27"/>
        <end position="779"/>
    </location>
</feature>
<evidence type="ECO:0000256" key="3">
    <source>
        <dbReference type="ARBA" id="ARBA00023237"/>
    </source>
</evidence>
<dbReference type="Pfam" id="PF04453">
    <property type="entry name" value="LptD"/>
    <property type="match status" value="1"/>
</dbReference>
<organism evidence="7 8">
    <name type="scientific">Pseudaeromonas sharmana</name>
    <dbReference type="NCBI Taxonomy" id="328412"/>
    <lineage>
        <taxon>Bacteria</taxon>
        <taxon>Pseudomonadati</taxon>
        <taxon>Pseudomonadota</taxon>
        <taxon>Gammaproteobacteria</taxon>
        <taxon>Aeromonadales</taxon>
        <taxon>Aeromonadaceae</taxon>
        <taxon>Pseudaeromonas</taxon>
    </lineage>
</organism>
<dbReference type="Pfam" id="PF03968">
    <property type="entry name" value="LptD_N"/>
    <property type="match status" value="1"/>
</dbReference>
<comment type="subcellular location">
    <subcellularLocation>
        <location evidence="4">Cell outer membrane</location>
    </subcellularLocation>
</comment>
<evidence type="ECO:0000256" key="1">
    <source>
        <dbReference type="ARBA" id="ARBA00022729"/>
    </source>
</evidence>
<reference evidence="8" key="1">
    <citation type="journal article" date="2019" name="Int. J. Syst. Evol. Microbiol.">
        <title>The Global Catalogue of Microorganisms (GCM) 10K type strain sequencing project: providing services to taxonomists for standard genome sequencing and annotation.</title>
        <authorList>
            <consortium name="The Broad Institute Genomics Platform"/>
            <consortium name="The Broad Institute Genome Sequencing Center for Infectious Disease"/>
            <person name="Wu L."/>
            <person name="Ma J."/>
        </authorList>
    </citation>
    <scope>NUCLEOTIDE SEQUENCE [LARGE SCALE GENOMIC DNA]</scope>
    <source>
        <strain evidence="8">CCUG 54939</strain>
    </source>
</reference>
<keyword evidence="3 4" id="KW-0998">Cell outer membrane</keyword>
<proteinExistence type="inferred from homology"/>
<keyword evidence="8" id="KW-1185">Reference proteome</keyword>
<dbReference type="PANTHER" id="PTHR30189:SF1">
    <property type="entry name" value="LPS-ASSEMBLY PROTEIN LPTD"/>
    <property type="match status" value="1"/>
</dbReference>
<comment type="function">
    <text evidence="4">Together with LptE, is involved in the assembly of lipopolysaccharide (LPS) at the surface of the outer membrane.</text>
</comment>
<dbReference type="RefSeq" id="WP_377151355.1">
    <property type="nucleotide sequence ID" value="NZ_JBHSAF010000006.1"/>
</dbReference>